<name>A0A4E0RHK8_9GAMM</name>
<dbReference type="EMBL" id="JSZA02000067">
    <property type="protein sequence ID" value="TGO02866.1"/>
    <property type="molecule type" value="Genomic_DNA"/>
</dbReference>
<dbReference type="InterPro" id="IPR029063">
    <property type="entry name" value="SAM-dependent_MTases_sf"/>
</dbReference>
<accession>A0A4E0RHK8</accession>
<gene>
    <name evidence="2" type="ORF">PN36_17430</name>
</gene>
<dbReference type="SUPFAM" id="SSF53335">
    <property type="entry name" value="S-adenosyl-L-methionine-dependent methyltransferases"/>
    <property type="match status" value="1"/>
</dbReference>
<dbReference type="Proteomes" id="UP000030428">
    <property type="component" value="Unassembled WGS sequence"/>
</dbReference>
<dbReference type="CDD" id="cd02440">
    <property type="entry name" value="AdoMet_MTases"/>
    <property type="match status" value="1"/>
</dbReference>
<reference evidence="2 3" key="1">
    <citation type="journal article" date="2016" name="Front. Microbiol.">
        <title>Single-Cell (Meta-)Genomics of a Dimorphic Candidatus Thiomargarita nelsonii Reveals Genomic Plasticity.</title>
        <authorList>
            <person name="Flood B.E."/>
            <person name="Fliss P."/>
            <person name="Jones D.S."/>
            <person name="Dick G.J."/>
            <person name="Jain S."/>
            <person name="Kaster A.K."/>
            <person name="Winkel M."/>
            <person name="Mussmann M."/>
            <person name="Bailey J."/>
        </authorList>
    </citation>
    <scope>NUCLEOTIDE SEQUENCE [LARGE SCALE GENOMIC DNA]</scope>
    <source>
        <strain evidence="2">Hydrate Ridge</strain>
    </source>
</reference>
<organism evidence="2 3">
    <name type="scientific">Candidatus Thiomargarita nelsonii</name>
    <dbReference type="NCBI Taxonomy" id="1003181"/>
    <lineage>
        <taxon>Bacteria</taxon>
        <taxon>Pseudomonadati</taxon>
        <taxon>Pseudomonadota</taxon>
        <taxon>Gammaproteobacteria</taxon>
        <taxon>Thiotrichales</taxon>
        <taxon>Thiotrichaceae</taxon>
        <taxon>Thiomargarita</taxon>
    </lineage>
</organism>
<protein>
    <recommendedName>
        <fullName evidence="1">Methyltransferase type 11 domain-containing protein</fullName>
    </recommendedName>
</protein>
<sequence>MNIRNFCMTIKDEVIDLYAPYKNDFRSFEEYETLRYKEYIEKATLVYKENAKVLDVGAGTNAIHILLKRLGMDVHIADDFGDEGYRKFDLEALIENVLVKSGIKVHSLDLTTEKLPFEDGYFDVVTSYDFFEHIYRGAKHITEEMYRVTAPGGRIVLATPNAANLRKRLNVIFGKNIWSDLNDWFSDEAFRAHVREPILQDLVQIIEKVGYKTDQQIGTNWLAPNLNSVVDNTRPRANY</sequence>
<dbReference type="GO" id="GO:0008757">
    <property type="term" value="F:S-adenosylmethionine-dependent methyltransferase activity"/>
    <property type="evidence" value="ECO:0007669"/>
    <property type="project" value="InterPro"/>
</dbReference>
<dbReference type="AlphaFoldDB" id="A0A4E0RHK8"/>
<dbReference type="InterPro" id="IPR013216">
    <property type="entry name" value="Methyltransf_11"/>
</dbReference>
<keyword evidence="3" id="KW-1185">Reference proteome</keyword>
<evidence type="ECO:0000259" key="1">
    <source>
        <dbReference type="Pfam" id="PF08241"/>
    </source>
</evidence>
<feature type="domain" description="Methyltransferase type 11" evidence="1">
    <location>
        <begin position="54"/>
        <end position="157"/>
    </location>
</feature>
<dbReference type="Pfam" id="PF08241">
    <property type="entry name" value="Methyltransf_11"/>
    <property type="match status" value="1"/>
</dbReference>
<evidence type="ECO:0000313" key="3">
    <source>
        <dbReference type="Proteomes" id="UP000030428"/>
    </source>
</evidence>
<comment type="caution">
    <text evidence="2">The sequence shown here is derived from an EMBL/GenBank/DDBJ whole genome shotgun (WGS) entry which is preliminary data.</text>
</comment>
<evidence type="ECO:0000313" key="2">
    <source>
        <dbReference type="EMBL" id="TGO02866.1"/>
    </source>
</evidence>
<proteinExistence type="predicted"/>
<dbReference type="Gene3D" id="3.40.50.150">
    <property type="entry name" value="Vaccinia Virus protein VP39"/>
    <property type="match status" value="1"/>
</dbReference>